<feature type="region of interest" description="Disordered" evidence="1">
    <location>
        <begin position="366"/>
        <end position="389"/>
    </location>
</feature>
<dbReference type="Proteomes" id="UP001044222">
    <property type="component" value="Chromosome 7"/>
</dbReference>
<dbReference type="EMBL" id="JAFIRN010000007">
    <property type="protein sequence ID" value="KAG5845668.1"/>
    <property type="molecule type" value="Genomic_DNA"/>
</dbReference>
<protein>
    <recommendedName>
        <fullName evidence="2">F-box/LRR-repeat protein 15-like leucin rich repeat domain-containing protein</fullName>
    </recommendedName>
</protein>
<proteinExistence type="predicted"/>
<evidence type="ECO:0000313" key="4">
    <source>
        <dbReference type="Proteomes" id="UP001044222"/>
    </source>
</evidence>
<organism evidence="3 4">
    <name type="scientific">Anguilla anguilla</name>
    <name type="common">European freshwater eel</name>
    <name type="synonym">Muraena anguilla</name>
    <dbReference type="NCBI Taxonomy" id="7936"/>
    <lineage>
        <taxon>Eukaryota</taxon>
        <taxon>Metazoa</taxon>
        <taxon>Chordata</taxon>
        <taxon>Craniata</taxon>
        <taxon>Vertebrata</taxon>
        <taxon>Euteleostomi</taxon>
        <taxon>Actinopterygii</taxon>
        <taxon>Neopterygii</taxon>
        <taxon>Teleostei</taxon>
        <taxon>Anguilliformes</taxon>
        <taxon>Anguillidae</taxon>
        <taxon>Anguilla</taxon>
    </lineage>
</organism>
<feature type="domain" description="F-box/LRR-repeat protein 15-like leucin rich repeat" evidence="2">
    <location>
        <begin position="158"/>
        <end position="310"/>
    </location>
</feature>
<dbReference type="Gene3D" id="3.80.10.10">
    <property type="entry name" value="Ribonuclease Inhibitor"/>
    <property type="match status" value="3"/>
</dbReference>
<dbReference type="GO" id="GO:0019005">
    <property type="term" value="C:SCF ubiquitin ligase complex"/>
    <property type="evidence" value="ECO:0007669"/>
    <property type="project" value="TreeGrafter"/>
</dbReference>
<evidence type="ECO:0000256" key="1">
    <source>
        <dbReference type="SAM" id="MobiDB-lite"/>
    </source>
</evidence>
<dbReference type="GO" id="GO:0031146">
    <property type="term" value="P:SCF-dependent proteasomal ubiquitin-dependent protein catabolic process"/>
    <property type="evidence" value="ECO:0007669"/>
    <property type="project" value="TreeGrafter"/>
</dbReference>
<name>A0A9D3RWE5_ANGAN</name>
<sequence>MGCSLLQRVEFNDIPTLTDSCVLAMVSKCRSLNAVSLLDAPHLTDGVLKAVAEGCKLSRIRVEGNSHMTDASWKAFCRNSPGLKHISAAACRGLTDNGMRSIGGLKNLTSLNIADCVRVTDLGLRCLAEGPSGPRIQELNLSNCTRITDVSLMRIAQRCTSLSHLSLCYCDQLTDSGMEWLGSVSSLTSLDLTGTSIQDQGLTALGSNPSLRKLNVSECLWITDIGIEKFCKQLRGLEHMDVSHCLPLSDQSVKALSYHCRTIRSLRLAGCPKMTDVSVQCLMGAGQHLRELDVSGCVHLSDRAAKLLQRGCRQLSSVTMLYCRGVSKQAALRLRPHTQHWEHSRDDAPHWYGYNSTGQLFHPIQKPRRVEEHWEEEEEEEEKGRAGDK</sequence>
<accession>A0A9D3RWE5</accession>
<dbReference type="InterPro" id="IPR057207">
    <property type="entry name" value="FBXL15_LRR"/>
</dbReference>
<dbReference type="PANTHER" id="PTHR13318">
    <property type="entry name" value="PARTNER OF PAIRED, ISOFORM B-RELATED"/>
    <property type="match status" value="1"/>
</dbReference>
<dbReference type="Pfam" id="PF25372">
    <property type="entry name" value="DUF7885"/>
    <property type="match status" value="2"/>
</dbReference>
<dbReference type="SUPFAM" id="SSF52047">
    <property type="entry name" value="RNI-like"/>
    <property type="match status" value="1"/>
</dbReference>
<reference evidence="3" key="1">
    <citation type="submission" date="2021-01" db="EMBL/GenBank/DDBJ databases">
        <title>A chromosome-scale assembly of European eel, Anguilla anguilla.</title>
        <authorList>
            <person name="Henkel C."/>
            <person name="Jong-Raadsen S.A."/>
            <person name="Dufour S."/>
            <person name="Weltzien F.-A."/>
            <person name="Palstra A.P."/>
            <person name="Pelster B."/>
            <person name="Spaink H.P."/>
            <person name="Van Den Thillart G.E."/>
            <person name="Jansen H."/>
            <person name="Zahm M."/>
            <person name="Klopp C."/>
            <person name="Cedric C."/>
            <person name="Louis A."/>
            <person name="Berthelot C."/>
            <person name="Parey E."/>
            <person name="Roest Crollius H."/>
            <person name="Montfort J."/>
            <person name="Robinson-Rechavi M."/>
            <person name="Bucao C."/>
            <person name="Bouchez O."/>
            <person name="Gislard M."/>
            <person name="Lluch J."/>
            <person name="Milhes M."/>
            <person name="Lampietro C."/>
            <person name="Lopez Roques C."/>
            <person name="Donnadieu C."/>
            <person name="Braasch I."/>
            <person name="Desvignes T."/>
            <person name="Postlethwait J."/>
            <person name="Bobe J."/>
            <person name="Guiguen Y."/>
            <person name="Dirks R."/>
        </authorList>
    </citation>
    <scope>NUCLEOTIDE SEQUENCE</scope>
    <source>
        <strain evidence="3">Tag_6206</strain>
        <tissue evidence="3">Liver</tissue>
    </source>
</reference>
<comment type="caution">
    <text evidence="3">The sequence shown here is derived from an EMBL/GenBank/DDBJ whole genome shotgun (WGS) entry which is preliminary data.</text>
</comment>
<evidence type="ECO:0000259" key="2">
    <source>
        <dbReference type="Pfam" id="PF25372"/>
    </source>
</evidence>
<evidence type="ECO:0000313" key="3">
    <source>
        <dbReference type="EMBL" id="KAG5845668.1"/>
    </source>
</evidence>
<dbReference type="PANTHER" id="PTHR13318:SF275">
    <property type="entry name" value="F-BOX DOMAIN-CONTAINING PROTEIN"/>
    <property type="match status" value="1"/>
</dbReference>
<dbReference type="InterPro" id="IPR006553">
    <property type="entry name" value="Leu-rich_rpt_Cys-con_subtyp"/>
</dbReference>
<feature type="domain" description="F-box/LRR-repeat protein 15-like leucin rich repeat" evidence="2">
    <location>
        <begin position="2"/>
        <end position="152"/>
    </location>
</feature>
<dbReference type="InterPro" id="IPR032675">
    <property type="entry name" value="LRR_dom_sf"/>
</dbReference>
<keyword evidence="4" id="KW-1185">Reference proteome</keyword>
<dbReference type="SMART" id="SM00367">
    <property type="entry name" value="LRR_CC"/>
    <property type="match status" value="12"/>
</dbReference>
<dbReference type="AlphaFoldDB" id="A0A9D3RWE5"/>
<gene>
    <name evidence="3" type="ORF">ANANG_G00141720</name>
</gene>